<dbReference type="GO" id="GO:0031179">
    <property type="term" value="P:peptide modification"/>
    <property type="evidence" value="ECO:0007669"/>
    <property type="project" value="InterPro"/>
</dbReference>
<sequence length="402" mass="45653">MKKCLTEKLEEIAQSLKVENIASDKCGVLAGISGIALFQFYYAKFKDSSEYADIGAKNLTTCVEGLGQKFNTMTYCSGIAGLGWVLDHLEEKDFIQINNDEILSDLDHLLYKNMISDIQSDYYDFLHGALGFGVYFFKRYTRTKSMKLKERYRRYLKDLVLILKSKAERDKDGIKWKSITQIGSNEWDYNLSLSHGISSILNFLSRLNRIDEFRAEVCDLLEESTEFIKNLVSIDRTNYALLPAKISKGKHIDMDSRLAWCYGDLGVGLSIWKAGISLDNQNIKEVALEILNHAARMGCLEENIVKDAMLCHGSYGIAQIFSYMYSETGQKNFKNAATFWRTDGLAKATHGDLYGGYKMWTSRHHTNWKHDMTILNGVAGIGLSIIGYLSKDNSWTECMMIA</sequence>
<keyword evidence="1" id="KW-0479">Metal-binding</keyword>
<proteinExistence type="predicted"/>
<evidence type="ECO:0008006" key="4">
    <source>
        <dbReference type="Google" id="ProtNLM"/>
    </source>
</evidence>
<dbReference type="InterPro" id="IPR007822">
    <property type="entry name" value="LANC-like"/>
</dbReference>
<dbReference type="SUPFAM" id="SSF158745">
    <property type="entry name" value="LanC-like"/>
    <property type="match status" value="1"/>
</dbReference>
<organism evidence="2 3">
    <name type="scientific">Poritiphilus flavus</name>
    <dbReference type="NCBI Taxonomy" id="2697053"/>
    <lineage>
        <taxon>Bacteria</taxon>
        <taxon>Pseudomonadati</taxon>
        <taxon>Bacteroidota</taxon>
        <taxon>Flavobacteriia</taxon>
        <taxon>Flavobacteriales</taxon>
        <taxon>Flavobacteriaceae</taxon>
        <taxon>Poritiphilus</taxon>
    </lineage>
</organism>
<comment type="caution">
    <text evidence="2">The sequence shown here is derived from an EMBL/GenBank/DDBJ whole genome shotgun (WGS) entry which is preliminary data.</text>
</comment>
<keyword evidence="1" id="KW-0862">Zinc</keyword>
<dbReference type="Gene3D" id="1.50.10.20">
    <property type="match status" value="1"/>
</dbReference>
<dbReference type="PRINTS" id="PR01950">
    <property type="entry name" value="LANCSUPER"/>
</dbReference>
<evidence type="ECO:0000313" key="3">
    <source>
        <dbReference type="Proteomes" id="UP000475249"/>
    </source>
</evidence>
<feature type="binding site" evidence="1">
    <location>
        <position position="312"/>
    </location>
    <ligand>
        <name>Zn(2+)</name>
        <dbReference type="ChEBI" id="CHEBI:29105"/>
    </ligand>
</feature>
<feature type="binding site" evidence="1">
    <location>
        <position position="261"/>
    </location>
    <ligand>
        <name>Zn(2+)</name>
        <dbReference type="ChEBI" id="CHEBI:29105"/>
    </ligand>
</feature>
<dbReference type="PRINTS" id="PR01955">
    <property type="entry name" value="LANCFRANKIA"/>
</dbReference>
<protein>
    <recommendedName>
        <fullName evidence="4">Lanthionine synthetase C-like protein</fullName>
    </recommendedName>
</protein>
<evidence type="ECO:0000256" key="1">
    <source>
        <dbReference type="PIRSR" id="PIRSR607822-1"/>
    </source>
</evidence>
<dbReference type="SMART" id="SM01260">
    <property type="entry name" value="LANC_like"/>
    <property type="match status" value="1"/>
</dbReference>
<dbReference type="AlphaFoldDB" id="A0A6L9EEC8"/>
<dbReference type="CDD" id="cd04793">
    <property type="entry name" value="LanC"/>
    <property type="match status" value="1"/>
</dbReference>
<feature type="binding site" evidence="1">
    <location>
        <position position="311"/>
    </location>
    <ligand>
        <name>Zn(2+)</name>
        <dbReference type="ChEBI" id="CHEBI:29105"/>
    </ligand>
</feature>
<reference evidence="2 3" key="1">
    <citation type="submission" date="2020-01" db="EMBL/GenBank/DDBJ databases">
        <title>Bacteria diversity of Porities sp.</title>
        <authorList>
            <person name="Wang G."/>
        </authorList>
    </citation>
    <scope>NUCLEOTIDE SEQUENCE [LARGE SCALE GENOMIC DNA]</scope>
    <source>
        <strain evidence="2 3">R33</strain>
    </source>
</reference>
<dbReference type="InterPro" id="IPR033889">
    <property type="entry name" value="LanC"/>
</dbReference>
<dbReference type="Proteomes" id="UP000475249">
    <property type="component" value="Unassembled WGS sequence"/>
</dbReference>
<dbReference type="RefSeq" id="WP_161436047.1">
    <property type="nucleotide sequence ID" value="NZ_WXYO01000006.1"/>
</dbReference>
<dbReference type="GO" id="GO:0046872">
    <property type="term" value="F:metal ion binding"/>
    <property type="evidence" value="ECO:0007669"/>
    <property type="project" value="UniProtKB-KW"/>
</dbReference>
<dbReference type="Pfam" id="PF05147">
    <property type="entry name" value="LANC_like"/>
    <property type="match status" value="1"/>
</dbReference>
<name>A0A6L9EEC8_9FLAO</name>
<gene>
    <name evidence="2" type="ORF">GTQ38_13380</name>
</gene>
<evidence type="ECO:0000313" key="2">
    <source>
        <dbReference type="EMBL" id="NAS13001.1"/>
    </source>
</evidence>
<dbReference type="EMBL" id="WXYO01000006">
    <property type="protein sequence ID" value="NAS13001.1"/>
    <property type="molecule type" value="Genomic_DNA"/>
</dbReference>
<accession>A0A6L9EEC8</accession>
<keyword evidence="3" id="KW-1185">Reference proteome</keyword>